<dbReference type="PANTHER" id="PTHR43350:SF19">
    <property type="entry name" value="D-GULOSIDE 3-DEHYDROGENASE"/>
    <property type="match status" value="1"/>
</dbReference>
<keyword evidence="5" id="KW-0560">Oxidoreductase</keyword>
<feature type="domain" description="Alcohol dehydrogenase-like C-terminal" evidence="6">
    <location>
        <begin position="164"/>
        <end position="270"/>
    </location>
</feature>
<organism evidence="8 9">
    <name type="scientific">Saccharothrix carnea</name>
    <dbReference type="NCBI Taxonomy" id="1280637"/>
    <lineage>
        <taxon>Bacteria</taxon>
        <taxon>Bacillati</taxon>
        <taxon>Actinomycetota</taxon>
        <taxon>Actinomycetes</taxon>
        <taxon>Pseudonocardiales</taxon>
        <taxon>Pseudonocardiaceae</taxon>
        <taxon>Saccharothrix</taxon>
    </lineage>
</organism>
<comment type="similarity">
    <text evidence="2">Belongs to the zinc-containing alcohol dehydrogenase family.</text>
</comment>
<evidence type="ECO:0000313" key="8">
    <source>
        <dbReference type="EMBL" id="PSL51854.1"/>
    </source>
</evidence>
<dbReference type="CDD" id="cd08255">
    <property type="entry name" value="2-desacetyl-2-hydroxyethyl_bacteriochlorophyllide_like"/>
    <property type="match status" value="1"/>
</dbReference>
<dbReference type="SUPFAM" id="SSF51735">
    <property type="entry name" value="NAD(P)-binding Rossmann-fold domains"/>
    <property type="match status" value="1"/>
</dbReference>
<evidence type="ECO:0000256" key="1">
    <source>
        <dbReference type="ARBA" id="ARBA00001947"/>
    </source>
</evidence>
<reference evidence="8 9" key="1">
    <citation type="submission" date="2018-03" db="EMBL/GenBank/DDBJ databases">
        <title>Genomic Encyclopedia of Type Strains, Phase III (KMG-III): the genomes of soil and plant-associated and newly described type strains.</title>
        <authorList>
            <person name="Whitman W."/>
        </authorList>
    </citation>
    <scope>NUCLEOTIDE SEQUENCE [LARGE SCALE GENOMIC DNA]</scope>
    <source>
        <strain evidence="8 9">CGMCC 4.7097</strain>
    </source>
</reference>
<dbReference type="AlphaFoldDB" id="A0A2P8I088"/>
<evidence type="ECO:0000256" key="4">
    <source>
        <dbReference type="ARBA" id="ARBA00022833"/>
    </source>
</evidence>
<evidence type="ECO:0000259" key="7">
    <source>
        <dbReference type="Pfam" id="PF08240"/>
    </source>
</evidence>
<dbReference type="GO" id="GO:0016491">
    <property type="term" value="F:oxidoreductase activity"/>
    <property type="evidence" value="ECO:0007669"/>
    <property type="project" value="UniProtKB-KW"/>
</dbReference>
<feature type="domain" description="Alcohol dehydrogenase-like N-terminal" evidence="7">
    <location>
        <begin position="63"/>
        <end position="149"/>
    </location>
</feature>
<evidence type="ECO:0000259" key="6">
    <source>
        <dbReference type="Pfam" id="PF00107"/>
    </source>
</evidence>
<comment type="cofactor">
    <cofactor evidence="1">
        <name>Zn(2+)</name>
        <dbReference type="ChEBI" id="CHEBI:29105"/>
    </cofactor>
</comment>
<gene>
    <name evidence="8" type="ORF">B0I31_11748</name>
</gene>
<dbReference type="GO" id="GO:0046872">
    <property type="term" value="F:metal ion binding"/>
    <property type="evidence" value="ECO:0007669"/>
    <property type="project" value="UniProtKB-KW"/>
</dbReference>
<name>A0A2P8I088_SACCR</name>
<dbReference type="Gene3D" id="3.40.50.720">
    <property type="entry name" value="NAD(P)-binding Rossmann-like Domain"/>
    <property type="match status" value="1"/>
</dbReference>
<protein>
    <submittedName>
        <fullName evidence="8">2-desacetyl-2-hydroxyethyl bacteriochlorophyllide A dehydrogenase</fullName>
    </submittedName>
</protein>
<dbReference type="InterPro" id="IPR013154">
    <property type="entry name" value="ADH-like_N"/>
</dbReference>
<dbReference type="Gene3D" id="3.90.180.10">
    <property type="entry name" value="Medium-chain alcohol dehydrogenases, catalytic domain"/>
    <property type="match status" value="2"/>
</dbReference>
<keyword evidence="4" id="KW-0862">Zinc</keyword>
<dbReference type="EMBL" id="PYAX01000017">
    <property type="protein sequence ID" value="PSL51854.1"/>
    <property type="molecule type" value="Genomic_DNA"/>
</dbReference>
<evidence type="ECO:0000256" key="3">
    <source>
        <dbReference type="ARBA" id="ARBA00022723"/>
    </source>
</evidence>
<sequence>MATVVRLDAPGCVTIAEEPDPPLHATGVRLRTLYSGISAGTELTQYRGTNAHVVKTWDADTRLFVPARPAAAYPAVVGYEEVGEVVEVGGEVDAVRPGQVVWGAWGHRSTTVVEQEYAAARVLAPGADPVLGIFSHIGAVALNVVLDADLHVGETVVVFGLGVVGQIVAQLARRNGARVVAVDALPDRLELARRLGAEVTLDAREGRVAEQVRELTAGRGADVAVEVSGNPKALHEAVRTVAYNARVVTGGFYQGEARGLFLGEEFHHNRVDLVCSQISGVAPRHAHRWDRARLNATVIDLAVAEHLRLRPLVSHVVPFTDAAWAYDLIDRRPEQVVQVVLGFAAPDGCDHRHGDA</sequence>
<dbReference type="Proteomes" id="UP000241118">
    <property type="component" value="Unassembled WGS sequence"/>
</dbReference>
<dbReference type="Pfam" id="PF00107">
    <property type="entry name" value="ADH_zinc_N"/>
    <property type="match status" value="1"/>
</dbReference>
<proteinExistence type="inferred from homology"/>
<dbReference type="OrthoDB" id="9781588at2"/>
<keyword evidence="9" id="KW-1185">Reference proteome</keyword>
<dbReference type="InterPro" id="IPR013149">
    <property type="entry name" value="ADH-like_C"/>
</dbReference>
<keyword evidence="3" id="KW-0479">Metal-binding</keyword>
<evidence type="ECO:0000313" key="9">
    <source>
        <dbReference type="Proteomes" id="UP000241118"/>
    </source>
</evidence>
<accession>A0A2P8I088</accession>
<evidence type="ECO:0000256" key="5">
    <source>
        <dbReference type="ARBA" id="ARBA00023002"/>
    </source>
</evidence>
<dbReference type="InterPro" id="IPR011032">
    <property type="entry name" value="GroES-like_sf"/>
</dbReference>
<evidence type="ECO:0000256" key="2">
    <source>
        <dbReference type="ARBA" id="ARBA00008072"/>
    </source>
</evidence>
<dbReference type="InterPro" id="IPR036291">
    <property type="entry name" value="NAD(P)-bd_dom_sf"/>
</dbReference>
<dbReference type="Pfam" id="PF08240">
    <property type="entry name" value="ADH_N"/>
    <property type="match status" value="1"/>
</dbReference>
<dbReference type="PANTHER" id="PTHR43350">
    <property type="entry name" value="NAD-DEPENDENT ALCOHOL DEHYDROGENASE"/>
    <property type="match status" value="1"/>
</dbReference>
<comment type="caution">
    <text evidence="8">The sequence shown here is derived from an EMBL/GenBank/DDBJ whole genome shotgun (WGS) entry which is preliminary data.</text>
</comment>
<dbReference type="SUPFAM" id="SSF50129">
    <property type="entry name" value="GroES-like"/>
    <property type="match status" value="1"/>
</dbReference>
<dbReference type="RefSeq" id="WP_106619505.1">
    <property type="nucleotide sequence ID" value="NZ_PYAX01000017.1"/>
</dbReference>